<proteinExistence type="inferred from homology"/>
<dbReference type="InterPro" id="IPR015421">
    <property type="entry name" value="PyrdxlP-dep_Trfase_major"/>
</dbReference>
<gene>
    <name evidence="7" type="ORF">FYJ58_05520</name>
</gene>
<dbReference type="GO" id="GO:0003677">
    <property type="term" value="F:DNA binding"/>
    <property type="evidence" value="ECO:0007669"/>
    <property type="project" value="UniProtKB-KW"/>
</dbReference>
<dbReference type="Pfam" id="PF00392">
    <property type="entry name" value="GntR"/>
    <property type="match status" value="1"/>
</dbReference>
<evidence type="ECO:0000256" key="1">
    <source>
        <dbReference type="ARBA" id="ARBA00005384"/>
    </source>
</evidence>
<keyword evidence="4" id="KW-0238">DNA-binding</keyword>
<dbReference type="SMART" id="SM00345">
    <property type="entry name" value="HTH_GNTR"/>
    <property type="match status" value="1"/>
</dbReference>
<dbReference type="RefSeq" id="WP_154518471.1">
    <property type="nucleotide sequence ID" value="NZ_VUMT01000006.1"/>
</dbReference>
<evidence type="ECO:0000256" key="2">
    <source>
        <dbReference type="ARBA" id="ARBA00022898"/>
    </source>
</evidence>
<organism evidence="7 8">
    <name type="scientific">Velocimicrobium porci</name>
    <dbReference type="NCBI Taxonomy" id="2606634"/>
    <lineage>
        <taxon>Bacteria</taxon>
        <taxon>Bacillati</taxon>
        <taxon>Bacillota</taxon>
        <taxon>Clostridia</taxon>
        <taxon>Lachnospirales</taxon>
        <taxon>Lachnospiraceae</taxon>
        <taxon>Velocimicrobium</taxon>
    </lineage>
</organism>
<evidence type="ECO:0000313" key="8">
    <source>
        <dbReference type="Proteomes" id="UP000482209"/>
    </source>
</evidence>
<dbReference type="Proteomes" id="UP000482209">
    <property type="component" value="Unassembled WGS sequence"/>
</dbReference>
<dbReference type="GO" id="GO:0008483">
    <property type="term" value="F:transaminase activity"/>
    <property type="evidence" value="ECO:0007669"/>
    <property type="project" value="UniProtKB-KW"/>
</dbReference>
<dbReference type="CDD" id="cd07377">
    <property type="entry name" value="WHTH_GntR"/>
    <property type="match status" value="1"/>
</dbReference>
<comment type="caution">
    <text evidence="7">The sequence shown here is derived from an EMBL/GenBank/DDBJ whole genome shotgun (WGS) entry which is preliminary data.</text>
</comment>
<dbReference type="SUPFAM" id="SSF53383">
    <property type="entry name" value="PLP-dependent transferases"/>
    <property type="match status" value="1"/>
</dbReference>
<dbReference type="InterPro" id="IPR036388">
    <property type="entry name" value="WH-like_DNA-bd_sf"/>
</dbReference>
<evidence type="ECO:0000313" key="7">
    <source>
        <dbReference type="EMBL" id="MSS63335.1"/>
    </source>
</evidence>
<keyword evidence="2" id="KW-0663">Pyridoxal phosphate</keyword>
<dbReference type="Gene3D" id="3.40.640.10">
    <property type="entry name" value="Type I PLP-dependent aspartate aminotransferase-like (Major domain)"/>
    <property type="match status" value="1"/>
</dbReference>
<keyword evidence="8" id="KW-1185">Reference proteome</keyword>
<dbReference type="SUPFAM" id="SSF46785">
    <property type="entry name" value="Winged helix' DNA-binding domain"/>
    <property type="match status" value="1"/>
</dbReference>
<dbReference type="CDD" id="cd00609">
    <property type="entry name" value="AAT_like"/>
    <property type="match status" value="1"/>
</dbReference>
<comment type="similarity">
    <text evidence="1">In the C-terminal section; belongs to the class-I pyridoxal-phosphate-dependent aminotransferase family.</text>
</comment>
<keyword evidence="7" id="KW-0808">Transferase</keyword>
<dbReference type="PROSITE" id="PS50949">
    <property type="entry name" value="HTH_GNTR"/>
    <property type="match status" value="1"/>
</dbReference>
<dbReference type="PRINTS" id="PR00035">
    <property type="entry name" value="HTHGNTR"/>
</dbReference>
<dbReference type="AlphaFoldDB" id="A0A6L5XX63"/>
<protein>
    <submittedName>
        <fullName evidence="7">PLP-dependent aminotransferase family protein</fullName>
    </submittedName>
</protein>
<dbReference type="GO" id="GO:0003700">
    <property type="term" value="F:DNA-binding transcription factor activity"/>
    <property type="evidence" value="ECO:0007669"/>
    <property type="project" value="InterPro"/>
</dbReference>
<reference evidence="7 8" key="1">
    <citation type="submission" date="2019-08" db="EMBL/GenBank/DDBJ databases">
        <title>In-depth cultivation of the pig gut microbiome towards novel bacterial diversity and tailored functional studies.</title>
        <authorList>
            <person name="Wylensek D."/>
            <person name="Hitch T.C.A."/>
            <person name="Clavel T."/>
        </authorList>
    </citation>
    <scope>NUCLEOTIDE SEQUENCE [LARGE SCALE GENOMIC DNA]</scope>
    <source>
        <strain evidence="7 8">WCA-693-APC-MOT-I</strain>
    </source>
</reference>
<dbReference type="Pfam" id="PF00155">
    <property type="entry name" value="Aminotran_1_2"/>
    <property type="match status" value="1"/>
</dbReference>
<evidence type="ECO:0000256" key="4">
    <source>
        <dbReference type="ARBA" id="ARBA00023125"/>
    </source>
</evidence>
<dbReference type="InterPro" id="IPR051446">
    <property type="entry name" value="HTH_trans_reg/aminotransferase"/>
</dbReference>
<feature type="domain" description="HTH gntR-type" evidence="6">
    <location>
        <begin position="12"/>
        <end position="80"/>
    </location>
</feature>
<keyword evidence="7" id="KW-0032">Aminotransferase</keyword>
<dbReference type="InterPro" id="IPR000524">
    <property type="entry name" value="Tscrpt_reg_HTH_GntR"/>
</dbReference>
<keyword evidence="3" id="KW-0805">Transcription regulation</keyword>
<dbReference type="InterPro" id="IPR015424">
    <property type="entry name" value="PyrdxlP-dep_Trfase"/>
</dbReference>
<dbReference type="InterPro" id="IPR004839">
    <property type="entry name" value="Aminotransferase_I/II_large"/>
</dbReference>
<keyword evidence="5" id="KW-0804">Transcription</keyword>
<dbReference type="Gene3D" id="1.10.10.10">
    <property type="entry name" value="Winged helix-like DNA-binding domain superfamily/Winged helix DNA-binding domain"/>
    <property type="match status" value="1"/>
</dbReference>
<sequence>MFTILLDSNSPVSLYEQIYHYLKQEIQTGRLSCGTKLPSTRNLASHLSVSRNTVDMAYGQLLSEGYIESFPKRGYFVNEIKCLTQICSANNQKNAKPMLDSSMYQYDFSPFAVDLAHFPYHTWRQLSKNCFKEDTDLFLLGENQGDDALRDAIASYLHQSRAVHCSKEQIIVGAGVDYLLKLLSSILGPNQNIAMENPTYKRAYQIFQESGYTITPIPLDESGMKVSELNTTNCNISYVTPSHQYPLGIIMPIKRRMELLEWAYSNQDHYIIEDDHDSEFRYKGKPIPSLQGIDLKEKVIYIGTFSKAIAPAIRVGYIVLPQKLLQRYREKVGFYSCTVSRIDQAIITEFITNGYFERHLNRMRKIYKMKHDLLLSYLKPYKSKLRIYGENAGLHLVVELNTKESEQEILNKAKQNQIKLYGLSEHFIVIPPDYKPTFLIGYANLPETDIKDGIKKLLENLF</sequence>
<dbReference type="InterPro" id="IPR036390">
    <property type="entry name" value="WH_DNA-bd_sf"/>
</dbReference>
<dbReference type="EMBL" id="VUMT01000006">
    <property type="protein sequence ID" value="MSS63335.1"/>
    <property type="molecule type" value="Genomic_DNA"/>
</dbReference>
<evidence type="ECO:0000259" key="6">
    <source>
        <dbReference type="PROSITE" id="PS50949"/>
    </source>
</evidence>
<accession>A0A6L5XX63</accession>
<dbReference type="PANTHER" id="PTHR46577:SF1">
    <property type="entry name" value="HTH-TYPE TRANSCRIPTIONAL REGULATORY PROTEIN GABR"/>
    <property type="match status" value="1"/>
</dbReference>
<name>A0A6L5XX63_9FIRM</name>
<evidence type="ECO:0000256" key="5">
    <source>
        <dbReference type="ARBA" id="ARBA00023163"/>
    </source>
</evidence>
<dbReference type="PANTHER" id="PTHR46577">
    <property type="entry name" value="HTH-TYPE TRANSCRIPTIONAL REGULATORY PROTEIN GABR"/>
    <property type="match status" value="1"/>
</dbReference>
<dbReference type="GO" id="GO:0030170">
    <property type="term" value="F:pyridoxal phosphate binding"/>
    <property type="evidence" value="ECO:0007669"/>
    <property type="project" value="InterPro"/>
</dbReference>
<evidence type="ECO:0000256" key="3">
    <source>
        <dbReference type="ARBA" id="ARBA00023015"/>
    </source>
</evidence>